<dbReference type="PANTHER" id="PTHR31379:SF3">
    <property type="entry name" value="F-BOX C PROTEIN-RELATED"/>
    <property type="match status" value="1"/>
</dbReference>
<comment type="caution">
    <text evidence="1">The sequence shown here is derived from an EMBL/GenBank/DDBJ whole genome shotgun (WGS) entry which is preliminary data.</text>
</comment>
<evidence type="ECO:0000313" key="1">
    <source>
        <dbReference type="EMBL" id="KAF1762728.1"/>
    </source>
</evidence>
<name>A0A6A5H4T8_CAERE</name>
<evidence type="ECO:0008006" key="3">
    <source>
        <dbReference type="Google" id="ProtNLM"/>
    </source>
</evidence>
<dbReference type="KEGG" id="crq:GCK72_010990"/>
<protein>
    <recommendedName>
        <fullName evidence="3">F-box associated domain-containing protein</fullName>
    </recommendedName>
</protein>
<organism evidence="1 2">
    <name type="scientific">Caenorhabditis remanei</name>
    <name type="common">Caenorhabditis vulgaris</name>
    <dbReference type="NCBI Taxonomy" id="31234"/>
    <lineage>
        <taxon>Eukaryota</taxon>
        <taxon>Metazoa</taxon>
        <taxon>Ecdysozoa</taxon>
        <taxon>Nematoda</taxon>
        <taxon>Chromadorea</taxon>
        <taxon>Rhabditida</taxon>
        <taxon>Rhabditina</taxon>
        <taxon>Rhabditomorpha</taxon>
        <taxon>Rhabditoidea</taxon>
        <taxon>Rhabditidae</taxon>
        <taxon>Peloderinae</taxon>
        <taxon>Caenorhabditis</taxon>
    </lineage>
</organism>
<dbReference type="Pfam" id="PF12078">
    <property type="entry name" value="DUF3557"/>
    <property type="match status" value="1"/>
</dbReference>
<accession>A0A6A5H4T8</accession>
<gene>
    <name evidence="1" type="ORF">GCK72_010990</name>
</gene>
<dbReference type="GeneID" id="9811442"/>
<dbReference type="InterPro" id="IPR021942">
    <property type="entry name" value="DUF3557"/>
</dbReference>
<dbReference type="CTD" id="9811442"/>
<dbReference type="AlphaFoldDB" id="A0A6A5H4T8"/>
<dbReference type="EMBL" id="WUAV01000003">
    <property type="protein sequence ID" value="KAF1762728.1"/>
    <property type="molecule type" value="Genomic_DNA"/>
</dbReference>
<sequence>MKNSNFTINKPLSYDASKVVLKSISLEKREAINKRIPSLRVIDSLFPYELEKLQVSNYFFQINDTEWSFNPQETGENHCNLRMSRDKQKLPTRRLEISHDAAYRKLCDAYIRNGTRTRYFDFSKVPGFLSDRDPEEFKLKVQTLELSPLNTVADYEHLARFIELGTLKRVIYAMNSRNRGILDKPEIKTCKELILITRSRHFPLTLETLLGLQNEHLILQDTEFAHLHGLVETWLASDKPIGSRFSWGQTDYADVLNIHKRFEEEKGAVPWKHPRLGNSFYAHGVKLSMGEGRDLVMFGGSTKTEKKFNIAPWTFDMEIMAADV</sequence>
<evidence type="ECO:0000313" key="2">
    <source>
        <dbReference type="Proteomes" id="UP000483820"/>
    </source>
</evidence>
<dbReference type="Proteomes" id="UP000483820">
    <property type="component" value="Chromosome III"/>
</dbReference>
<dbReference type="PANTHER" id="PTHR31379">
    <property type="entry name" value="F-BOX C PROTEIN-RELATED-RELATED"/>
    <property type="match status" value="1"/>
</dbReference>
<proteinExistence type="predicted"/>
<dbReference type="RefSeq" id="XP_003111631.2">
    <property type="nucleotide sequence ID" value="XM_003111583.2"/>
</dbReference>
<reference evidence="1 2" key="1">
    <citation type="submission" date="2019-12" db="EMBL/GenBank/DDBJ databases">
        <title>Chromosome-level assembly of the Caenorhabditis remanei genome.</title>
        <authorList>
            <person name="Teterina A.A."/>
            <person name="Willis J.H."/>
            <person name="Phillips P.C."/>
        </authorList>
    </citation>
    <scope>NUCLEOTIDE SEQUENCE [LARGE SCALE GENOMIC DNA]</scope>
    <source>
        <strain evidence="1 2">PX506</strain>
        <tissue evidence="1">Whole organism</tissue>
    </source>
</reference>